<dbReference type="CDD" id="cd06259">
    <property type="entry name" value="YdcF-like"/>
    <property type="match status" value="1"/>
</dbReference>
<organism evidence="4 5">
    <name type="scientific">Staphylococcus muscae</name>
    <dbReference type="NCBI Taxonomy" id="1294"/>
    <lineage>
        <taxon>Bacteria</taxon>
        <taxon>Bacillati</taxon>
        <taxon>Bacillota</taxon>
        <taxon>Bacilli</taxon>
        <taxon>Bacillales</taxon>
        <taxon>Staphylococcaceae</taxon>
        <taxon>Staphylococcus</taxon>
    </lineage>
</organism>
<feature type="transmembrane region" description="Helical" evidence="1">
    <location>
        <begin position="287"/>
        <end position="310"/>
    </location>
</feature>
<dbReference type="Gene3D" id="3.40.50.620">
    <property type="entry name" value="HUPs"/>
    <property type="match status" value="1"/>
</dbReference>
<evidence type="ECO:0000256" key="1">
    <source>
        <dbReference type="SAM" id="Phobius"/>
    </source>
</evidence>
<dbReference type="AlphaFoldDB" id="A0A240C7R3"/>
<accession>A0A240C7R3</accession>
<dbReference type="Proteomes" id="UP000652995">
    <property type="component" value="Unassembled WGS sequence"/>
</dbReference>
<dbReference type="PANTHER" id="PTHR30336:SF4">
    <property type="entry name" value="ENVELOPE BIOGENESIS FACTOR ELYC"/>
    <property type="match status" value="1"/>
</dbReference>
<name>A0A240C7R3_9STAP</name>
<evidence type="ECO:0000259" key="2">
    <source>
        <dbReference type="Pfam" id="PF02698"/>
    </source>
</evidence>
<dbReference type="Pfam" id="PF02698">
    <property type="entry name" value="DUF218"/>
    <property type="match status" value="1"/>
</dbReference>
<evidence type="ECO:0000313" key="6">
    <source>
        <dbReference type="Proteomes" id="UP000652995"/>
    </source>
</evidence>
<dbReference type="InterPro" id="IPR051599">
    <property type="entry name" value="Cell_Envelope_Assoc"/>
</dbReference>
<feature type="domain" description="DUF218" evidence="2">
    <location>
        <begin position="151"/>
        <end position="287"/>
    </location>
</feature>
<dbReference type="EMBL" id="LT906464">
    <property type="protein sequence ID" value="SNW04131.1"/>
    <property type="molecule type" value="Genomic_DNA"/>
</dbReference>
<reference evidence="4 5" key="2">
    <citation type="submission" date="2017-06" db="EMBL/GenBank/DDBJ databases">
        <authorList>
            <consortium name="Pathogen Informatics"/>
        </authorList>
    </citation>
    <scope>NUCLEOTIDE SEQUENCE [LARGE SCALE GENOMIC DNA]</scope>
    <source>
        <strain evidence="4 5">NCTC13833</strain>
    </source>
</reference>
<dbReference type="GO" id="GO:0043164">
    <property type="term" value="P:Gram-negative-bacterium-type cell wall biogenesis"/>
    <property type="evidence" value="ECO:0007669"/>
    <property type="project" value="TreeGrafter"/>
</dbReference>
<dbReference type="KEGG" id="smus:C7J88_05975"/>
<dbReference type="PANTHER" id="PTHR30336">
    <property type="entry name" value="INNER MEMBRANE PROTEIN, PROBABLE PERMEASE"/>
    <property type="match status" value="1"/>
</dbReference>
<feature type="transmembrane region" description="Helical" evidence="1">
    <location>
        <begin position="6"/>
        <end position="22"/>
    </location>
</feature>
<proteinExistence type="predicted"/>
<reference evidence="3" key="4">
    <citation type="submission" date="2024-05" db="EMBL/GenBank/DDBJ databases">
        <authorList>
            <person name="Sun Q."/>
            <person name="Sedlacek I."/>
        </authorList>
    </citation>
    <scope>NUCLEOTIDE SEQUENCE</scope>
    <source>
        <strain evidence="3">CCM 4175</strain>
    </source>
</reference>
<dbReference type="GO" id="GO:0000270">
    <property type="term" value="P:peptidoglycan metabolic process"/>
    <property type="evidence" value="ECO:0007669"/>
    <property type="project" value="TreeGrafter"/>
</dbReference>
<evidence type="ECO:0000313" key="5">
    <source>
        <dbReference type="Proteomes" id="UP000243706"/>
    </source>
</evidence>
<gene>
    <name evidence="3" type="ORF">GCM10007183_09380</name>
    <name evidence="4" type="ORF">SAMEA4412661_01866</name>
</gene>
<dbReference type="InterPro" id="IPR003848">
    <property type="entry name" value="DUF218"/>
</dbReference>
<dbReference type="OrthoDB" id="9782395at2"/>
<keyword evidence="1" id="KW-1133">Transmembrane helix</keyword>
<dbReference type="Proteomes" id="UP000243706">
    <property type="component" value="Chromosome 1"/>
</dbReference>
<protein>
    <submittedName>
        <fullName evidence="4">Membrane protein</fullName>
    </submittedName>
</protein>
<evidence type="ECO:0000313" key="3">
    <source>
        <dbReference type="EMBL" id="GGA87362.1"/>
    </source>
</evidence>
<keyword evidence="6" id="KW-1185">Reference proteome</keyword>
<reference evidence="6" key="3">
    <citation type="journal article" date="2019" name="Int. J. Syst. Evol. Microbiol.">
        <title>The Global Catalogue of Microorganisms (GCM) 10K type strain sequencing project: providing services to taxonomists for standard genome sequencing and annotation.</title>
        <authorList>
            <consortium name="The Broad Institute Genomics Platform"/>
            <consortium name="The Broad Institute Genome Sequencing Center for Infectious Disease"/>
            <person name="Wu L."/>
            <person name="Ma J."/>
        </authorList>
    </citation>
    <scope>NUCLEOTIDE SEQUENCE [LARGE SCALE GENOMIC DNA]</scope>
    <source>
        <strain evidence="6">CCM 4175</strain>
    </source>
</reference>
<evidence type="ECO:0000313" key="4">
    <source>
        <dbReference type="EMBL" id="SNW04131.1"/>
    </source>
</evidence>
<dbReference type="RefSeq" id="WP_095117721.1">
    <property type="nucleotide sequence ID" value="NZ_BMCB01000004.1"/>
</dbReference>
<dbReference type="EMBL" id="BMCB01000004">
    <property type="protein sequence ID" value="GGA87362.1"/>
    <property type="molecule type" value="Genomic_DNA"/>
</dbReference>
<keyword evidence="1" id="KW-0472">Membrane</keyword>
<dbReference type="InterPro" id="IPR014729">
    <property type="entry name" value="Rossmann-like_a/b/a_fold"/>
</dbReference>
<dbReference type="GO" id="GO:0005886">
    <property type="term" value="C:plasma membrane"/>
    <property type="evidence" value="ECO:0007669"/>
    <property type="project" value="TreeGrafter"/>
</dbReference>
<feature type="transmembrane region" description="Helical" evidence="1">
    <location>
        <begin position="90"/>
        <end position="109"/>
    </location>
</feature>
<keyword evidence="1" id="KW-0812">Transmembrane</keyword>
<reference evidence="3" key="1">
    <citation type="journal article" date="2014" name="Int. J. Syst. Evol. Microbiol.">
        <title>Complete genome of a new Firmicutes species belonging to the dominant human colonic microbiota ('Ruminococcus bicirculans') reveals two chromosomes and a selective capacity to utilize plant glucans.</title>
        <authorList>
            <consortium name="NISC Comparative Sequencing Program"/>
            <person name="Wegmann U."/>
            <person name="Louis P."/>
            <person name="Goesmann A."/>
            <person name="Henrissat B."/>
            <person name="Duncan S.H."/>
            <person name="Flint H.J."/>
        </authorList>
    </citation>
    <scope>NUCLEOTIDE SEQUENCE</scope>
    <source>
        <strain evidence="3">CCM 4175</strain>
    </source>
</reference>
<feature type="transmembrane region" description="Helical" evidence="1">
    <location>
        <begin position="29"/>
        <end position="45"/>
    </location>
</feature>
<feature type="transmembrane region" description="Helical" evidence="1">
    <location>
        <begin position="115"/>
        <end position="137"/>
    </location>
</feature>
<sequence>MGIIHSIMTLLYLILLCMAKYIPWKHGPLIPFQVILWINVFAAWISITTHLVPYEGILVIIILFTVLLIKQRNILLKQQDGRWFLWRLSCYIIAIISLCVGSLLLSTIMPTFIRFWFELLCALSLVFLLSFPYYLFFSWYLRHTHPKKAPDTLLVLGAGIETDEVSPLLQARLDAALNISHKDTKWVVSGGQGTDEPISEALAMQRYLIEQGVPKANILLEAQSTNTQENITYSQPLIKPDSHCTIVTSDFHLMRALRIAQQSKLSANGYGANSPLRYRARSYLHDYCGLLLHHLSAWLTLTLMLIISIIL</sequence>